<dbReference type="Pfam" id="PF16157">
    <property type="entry name" value="DUF4865"/>
    <property type="match status" value="1"/>
</dbReference>
<gene>
    <name evidence="1" type="ORF">RM609_24490</name>
</gene>
<evidence type="ECO:0000313" key="2">
    <source>
        <dbReference type="Proteomes" id="UP001180531"/>
    </source>
</evidence>
<dbReference type="Proteomes" id="UP001180531">
    <property type="component" value="Unassembled WGS sequence"/>
</dbReference>
<evidence type="ECO:0000313" key="1">
    <source>
        <dbReference type="EMBL" id="MDT0452218.1"/>
    </source>
</evidence>
<name>A0ABU2ST90_9ACTN</name>
<organism evidence="1 2">
    <name type="scientific">Streptomyces hesseae</name>
    <dbReference type="NCBI Taxonomy" id="3075519"/>
    <lineage>
        <taxon>Bacteria</taxon>
        <taxon>Bacillati</taxon>
        <taxon>Actinomycetota</taxon>
        <taxon>Actinomycetes</taxon>
        <taxon>Kitasatosporales</taxon>
        <taxon>Streptomycetaceae</taxon>
        <taxon>Streptomyces</taxon>
    </lineage>
</organism>
<accession>A0ABU2ST90</accession>
<comment type="caution">
    <text evidence="1">The sequence shown here is derived from an EMBL/GenBank/DDBJ whole genome shotgun (WGS) entry which is preliminary data.</text>
</comment>
<dbReference type="EMBL" id="JAVRFI010000018">
    <property type="protein sequence ID" value="MDT0452218.1"/>
    <property type="molecule type" value="Genomic_DNA"/>
</dbReference>
<protein>
    <submittedName>
        <fullName evidence="1">DUF4865 family protein</fullName>
    </submittedName>
</protein>
<dbReference type="InterPro" id="IPR032349">
    <property type="entry name" value="DUF4865"/>
</dbReference>
<sequence>MYAMQYEITLPADYDMTVIRERVATRGHALDDRAGLGLKAYVIRERGVDGSPVNQYAPFYLWDGVGAMSEFLVGGGGFQGIVADFGRPAVHHWTGIACQPGPARSAIPRAASRLLTPMPAGADPATVVADALGELDELAGRAGAHTTALAFDPRHWQLLRFTLWEHSVPPGEDERAERYEVLRLSDPHLPEIPEGRHW</sequence>
<dbReference type="RefSeq" id="WP_311613699.1">
    <property type="nucleotide sequence ID" value="NZ_JAVRFI010000018.1"/>
</dbReference>
<keyword evidence="2" id="KW-1185">Reference proteome</keyword>
<proteinExistence type="predicted"/>
<reference evidence="1" key="1">
    <citation type="submission" date="2024-05" db="EMBL/GenBank/DDBJ databases">
        <title>30 novel species of actinomycetes from the DSMZ collection.</title>
        <authorList>
            <person name="Nouioui I."/>
        </authorList>
    </citation>
    <scope>NUCLEOTIDE SEQUENCE</scope>
    <source>
        <strain evidence="1">DSM 40473</strain>
    </source>
</reference>